<evidence type="ECO:0000259" key="8">
    <source>
        <dbReference type="Pfam" id="PF00892"/>
    </source>
</evidence>
<dbReference type="Proteomes" id="UP000823401">
    <property type="component" value="Unassembled WGS sequence"/>
</dbReference>
<dbReference type="PANTHER" id="PTHR32322:SF18">
    <property type="entry name" value="S-ADENOSYLMETHIONINE_S-ADENOSYLHOMOCYSTEINE TRANSPORTER"/>
    <property type="match status" value="1"/>
</dbReference>
<proteinExistence type="inferred from homology"/>
<evidence type="ECO:0000256" key="2">
    <source>
        <dbReference type="ARBA" id="ARBA00007362"/>
    </source>
</evidence>
<protein>
    <submittedName>
        <fullName evidence="9">EamA family transporter</fullName>
    </submittedName>
</protein>
<dbReference type="Pfam" id="PF00892">
    <property type="entry name" value="EamA"/>
    <property type="match status" value="2"/>
</dbReference>
<comment type="caution">
    <text evidence="9">The sequence shown here is derived from an EMBL/GenBank/DDBJ whole genome shotgun (WGS) entry which is preliminary data.</text>
</comment>
<evidence type="ECO:0000256" key="5">
    <source>
        <dbReference type="ARBA" id="ARBA00022989"/>
    </source>
</evidence>
<accession>A0ABS0LJL7</accession>
<comment type="similarity">
    <text evidence="2">Belongs to the EamA transporter family.</text>
</comment>
<evidence type="ECO:0000313" key="9">
    <source>
        <dbReference type="EMBL" id="MBG9977621.1"/>
    </source>
</evidence>
<dbReference type="PANTHER" id="PTHR32322">
    <property type="entry name" value="INNER MEMBRANE TRANSPORTER"/>
    <property type="match status" value="1"/>
</dbReference>
<feature type="domain" description="EamA" evidence="8">
    <location>
        <begin position="2"/>
        <end position="124"/>
    </location>
</feature>
<feature type="transmembrane region" description="Helical" evidence="7">
    <location>
        <begin position="165"/>
        <end position="183"/>
    </location>
</feature>
<keyword evidence="3" id="KW-1003">Cell membrane</keyword>
<keyword evidence="5 7" id="KW-1133">Transmembrane helix</keyword>
<sequence>MLIVGSIGIFVHFIPLPSAVIALFRAVIGTLFLLGVMIFKKTKIDWAVVKKNSIYLIISGTAIGFNWIFLFEAYQYTSVAVATLCYYMAPAFVVLLAPFVLNEKMTIYNLMSTVAALFGAVLISGVFGGVQVNLIGVGYGIGAAVLYAWIMILNKKTKGLPGLELTFFQLLVSAVVMVPYVFLTEDLSGLSFTPSVLGLLLIVGVVHTGWVYQLFFEALNKLPAQTSSLLSYIDPVTAIILSAVLLHQPLSTIQIVGTLFILGSAVMNEVFNFRKQRSSVPKQSENLI</sequence>
<evidence type="ECO:0000313" key="10">
    <source>
        <dbReference type="Proteomes" id="UP000823401"/>
    </source>
</evidence>
<keyword evidence="4 7" id="KW-0812">Transmembrane</keyword>
<feature type="transmembrane region" description="Helical" evidence="7">
    <location>
        <begin position="108"/>
        <end position="128"/>
    </location>
</feature>
<dbReference type="InterPro" id="IPR037185">
    <property type="entry name" value="EmrE-like"/>
</dbReference>
<organism evidence="9 10">
    <name type="scientific">Ruoffia tabacinasalis</name>
    <dbReference type="NCBI Taxonomy" id="87458"/>
    <lineage>
        <taxon>Bacteria</taxon>
        <taxon>Bacillati</taxon>
        <taxon>Bacillota</taxon>
        <taxon>Bacilli</taxon>
        <taxon>Lactobacillales</taxon>
        <taxon>Aerococcaceae</taxon>
        <taxon>Ruoffia</taxon>
    </lineage>
</organism>
<evidence type="ECO:0000256" key="3">
    <source>
        <dbReference type="ARBA" id="ARBA00022475"/>
    </source>
</evidence>
<keyword evidence="6 7" id="KW-0472">Membrane</keyword>
<dbReference type="EMBL" id="JACCEL010000004">
    <property type="protein sequence ID" value="MBG9977621.1"/>
    <property type="molecule type" value="Genomic_DNA"/>
</dbReference>
<gene>
    <name evidence="9" type="ORF">HYQ42_02375</name>
</gene>
<comment type="subcellular location">
    <subcellularLocation>
        <location evidence="1">Cell membrane</location>
        <topology evidence="1">Multi-pass membrane protein</topology>
    </subcellularLocation>
</comment>
<feature type="transmembrane region" description="Helical" evidence="7">
    <location>
        <begin position="228"/>
        <end position="246"/>
    </location>
</feature>
<dbReference type="SUPFAM" id="SSF103481">
    <property type="entry name" value="Multidrug resistance efflux transporter EmrE"/>
    <property type="match status" value="2"/>
</dbReference>
<reference evidence="9 10" key="1">
    <citation type="submission" date="2020-07" db="EMBL/GenBank/DDBJ databases">
        <title>Facklamia lactis sp. nov., isolated from raw milk.</title>
        <authorList>
            <person name="Doll E.V."/>
            <person name="Huptas C."/>
            <person name="Staib L."/>
            <person name="Wenning M."/>
            <person name="Scherer S."/>
        </authorList>
    </citation>
    <scope>NUCLEOTIDE SEQUENCE [LARGE SCALE GENOMIC DNA]</scope>
    <source>
        <strain evidence="9 10">DSM 104272</strain>
    </source>
</reference>
<feature type="transmembrane region" description="Helical" evidence="7">
    <location>
        <begin position="195"/>
        <end position="216"/>
    </location>
</feature>
<feature type="transmembrane region" description="Helical" evidence="7">
    <location>
        <begin position="20"/>
        <end position="40"/>
    </location>
</feature>
<dbReference type="InterPro" id="IPR000620">
    <property type="entry name" value="EamA_dom"/>
</dbReference>
<feature type="transmembrane region" description="Helical" evidence="7">
    <location>
        <begin position="52"/>
        <end position="70"/>
    </location>
</feature>
<feature type="transmembrane region" description="Helical" evidence="7">
    <location>
        <begin position="252"/>
        <end position="271"/>
    </location>
</feature>
<feature type="domain" description="EamA" evidence="8">
    <location>
        <begin position="135"/>
        <end position="267"/>
    </location>
</feature>
<name>A0ABS0LJL7_9LACT</name>
<keyword evidence="10" id="KW-1185">Reference proteome</keyword>
<evidence type="ECO:0000256" key="1">
    <source>
        <dbReference type="ARBA" id="ARBA00004651"/>
    </source>
</evidence>
<dbReference type="InterPro" id="IPR050638">
    <property type="entry name" value="AA-Vitamin_Transporters"/>
</dbReference>
<feature type="transmembrane region" description="Helical" evidence="7">
    <location>
        <begin position="134"/>
        <end position="153"/>
    </location>
</feature>
<evidence type="ECO:0000256" key="6">
    <source>
        <dbReference type="ARBA" id="ARBA00023136"/>
    </source>
</evidence>
<feature type="transmembrane region" description="Helical" evidence="7">
    <location>
        <begin position="76"/>
        <end position="101"/>
    </location>
</feature>
<evidence type="ECO:0000256" key="4">
    <source>
        <dbReference type="ARBA" id="ARBA00022692"/>
    </source>
</evidence>
<evidence type="ECO:0000256" key="7">
    <source>
        <dbReference type="SAM" id="Phobius"/>
    </source>
</evidence>